<feature type="non-terminal residue" evidence="1">
    <location>
        <position position="1"/>
    </location>
</feature>
<reference evidence="1" key="1">
    <citation type="journal article" date="2014" name="Front. Microbiol.">
        <title>High frequency of phylogenetically diverse reductive dehalogenase-homologous genes in deep subseafloor sedimentary metagenomes.</title>
        <authorList>
            <person name="Kawai M."/>
            <person name="Futagami T."/>
            <person name="Toyoda A."/>
            <person name="Takaki Y."/>
            <person name="Nishi S."/>
            <person name="Hori S."/>
            <person name="Arai W."/>
            <person name="Tsubouchi T."/>
            <person name="Morono Y."/>
            <person name="Uchiyama I."/>
            <person name="Ito T."/>
            <person name="Fujiyama A."/>
            <person name="Inagaki F."/>
            <person name="Takami H."/>
        </authorList>
    </citation>
    <scope>NUCLEOTIDE SEQUENCE</scope>
    <source>
        <strain evidence="1">Expedition CK06-06</strain>
    </source>
</reference>
<name>X1F618_9ZZZZ</name>
<proteinExistence type="predicted"/>
<evidence type="ECO:0000313" key="1">
    <source>
        <dbReference type="EMBL" id="GAH24834.1"/>
    </source>
</evidence>
<sequence length="108" mass="12287">TVSETESRDYCEVHNSTGSVVNVVRMDLDSDDNPYFVYLNGDESYNFTYWTGSAWTTPTIITYCDDLFDSIEILVNSPTDIETYLTTNGTVEFPTRGGDLERWDWNGA</sequence>
<dbReference type="AlphaFoldDB" id="X1F618"/>
<accession>X1F618</accession>
<organism evidence="1">
    <name type="scientific">marine sediment metagenome</name>
    <dbReference type="NCBI Taxonomy" id="412755"/>
    <lineage>
        <taxon>unclassified sequences</taxon>
        <taxon>metagenomes</taxon>
        <taxon>ecological metagenomes</taxon>
    </lineage>
</organism>
<protein>
    <submittedName>
        <fullName evidence="1">Uncharacterized protein</fullName>
    </submittedName>
</protein>
<comment type="caution">
    <text evidence="1">The sequence shown here is derived from an EMBL/GenBank/DDBJ whole genome shotgun (WGS) entry which is preliminary data.</text>
</comment>
<feature type="non-terminal residue" evidence="1">
    <location>
        <position position="108"/>
    </location>
</feature>
<dbReference type="EMBL" id="BART01039969">
    <property type="protein sequence ID" value="GAH24834.1"/>
    <property type="molecule type" value="Genomic_DNA"/>
</dbReference>
<gene>
    <name evidence="1" type="ORF">S01H4_65364</name>
</gene>